<keyword evidence="2" id="KW-1133">Transmembrane helix</keyword>
<name>A0A6A6I0G3_9PLEO</name>
<feature type="chain" id="PRO_5025669099" description="Mid2 domain-containing protein" evidence="3">
    <location>
        <begin position="17"/>
        <end position="311"/>
    </location>
</feature>
<evidence type="ECO:0000313" key="4">
    <source>
        <dbReference type="EMBL" id="KAF2243060.1"/>
    </source>
</evidence>
<feature type="region of interest" description="Disordered" evidence="1">
    <location>
        <begin position="284"/>
        <end position="311"/>
    </location>
</feature>
<dbReference type="GeneID" id="54583519"/>
<dbReference type="RefSeq" id="XP_033678064.1">
    <property type="nucleotide sequence ID" value="XM_033830189.1"/>
</dbReference>
<feature type="transmembrane region" description="Helical" evidence="2">
    <location>
        <begin position="189"/>
        <end position="214"/>
    </location>
</feature>
<sequence length="311" mass="32603">MFHLLLLALCSQYAQAGVITAPTPGITPPPVLRRDVTTAGYRSTGMSGGTTLWGTVTINLEDQIIATSGSLYRLCIPGDTCDFFTCSGDYVVYPSSSSYCGTSSGLTCSWDVSFTDMSDTSPMTNMWCDDSTLDGWDIFATTPSDDPTTTPDPITTDPTTSTSSSSSSSSISPVPTPTPGPDDKKSTPIGAIVGGVVGGLAVIGIIIVLVVILLRKNRKAAASAPVASMQSPMPQHPPPMVQQYHPHQGHVSYYDPNAGAGGPLPEKTPAMTTNAYPYYTNGEQVQQGPASPVPQYTPNNGAVNELPATRM</sequence>
<proteinExistence type="predicted"/>
<organism evidence="4 5">
    <name type="scientific">Trematosphaeria pertusa</name>
    <dbReference type="NCBI Taxonomy" id="390896"/>
    <lineage>
        <taxon>Eukaryota</taxon>
        <taxon>Fungi</taxon>
        <taxon>Dikarya</taxon>
        <taxon>Ascomycota</taxon>
        <taxon>Pezizomycotina</taxon>
        <taxon>Dothideomycetes</taxon>
        <taxon>Pleosporomycetidae</taxon>
        <taxon>Pleosporales</taxon>
        <taxon>Massarineae</taxon>
        <taxon>Trematosphaeriaceae</taxon>
        <taxon>Trematosphaeria</taxon>
    </lineage>
</organism>
<keyword evidence="3" id="KW-0732">Signal</keyword>
<keyword evidence="5" id="KW-1185">Reference proteome</keyword>
<reference evidence="4" key="1">
    <citation type="journal article" date="2020" name="Stud. Mycol.">
        <title>101 Dothideomycetes genomes: a test case for predicting lifestyles and emergence of pathogens.</title>
        <authorList>
            <person name="Haridas S."/>
            <person name="Albert R."/>
            <person name="Binder M."/>
            <person name="Bloem J."/>
            <person name="Labutti K."/>
            <person name="Salamov A."/>
            <person name="Andreopoulos B."/>
            <person name="Baker S."/>
            <person name="Barry K."/>
            <person name="Bills G."/>
            <person name="Bluhm B."/>
            <person name="Cannon C."/>
            <person name="Castanera R."/>
            <person name="Culley D."/>
            <person name="Daum C."/>
            <person name="Ezra D."/>
            <person name="Gonzalez J."/>
            <person name="Henrissat B."/>
            <person name="Kuo A."/>
            <person name="Liang C."/>
            <person name="Lipzen A."/>
            <person name="Lutzoni F."/>
            <person name="Magnuson J."/>
            <person name="Mondo S."/>
            <person name="Nolan M."/>
            <person name="Ohm R."/>
            <person name="Pangilinan J."/>
            <person name="Park H.-J."/>
            <person name="Ramirez L."/>
            <person name="Alfaro M."/>
            <person name="Sun H."/>
            <person name="Tritt A."/>
            <person name="Yoshinaga Y."/>
            <person name="Zwiers L.-H."/>
            <person name="Turgeon B."/>
            <person name="Goodwin S."/>
            <person name="Spatafora J."/>
            <person name="Crous P."/>
            <person name="Grigoriev I."/>
        </authorList>
    </citation>
    <scope>NUCLEOTIDE SEQUENCE</scope>
    <source>
        <strain evidence="4">CBS 122368</strain>
    </source>
</reference>
<feature type="compositionally biased region" description="Low complexity" evidence="1">
    <location>
        <begin position="141"/>
        <end position="173"/>
    </location>
</feature>
<evidence type="ECO:0008006" key="6">
    <source>
        <dbReference type="Google" id="ProtNLM"/>
    </source>
</evidence>
<dbReference type="Proteomes" id="UP000800094">
    <property type="component" value="Unassembled WGS sequence"/>
</dbReference>
<keyword evidence="2" id="KW-0472">Membrane</keyword>
<dbReference type="AlphaFoldDB" id="A0A6A6I0G3"/>
<evidence type="ECO:0000256" key="1">
    <source>
        <dbReference type="SAM" id="MobiDB-lite"/>
    </source>
</evidence>
<feature type="signal peptide" evidence="3">
    <location>
        <begin position="1"/>
        <end position="16"/>
    </location>
</feature>
<keyword evidence="2" id="KW-0812">Transmembrane</keyword>
<evidence type="ECO:0000256" key="3">
    <source>
        <dbReference type="SAM" id="SignalP"/>
    </source>
</evidence>
<dbReference type="OrthoDB" id="3789992at2759"/>
<evidence type="ECO:0000256" key="2">
    <source>
        <dbReference type="SAM" id="Phobius"/>
    </source>
</evidence>
<feature type="compositionally biased region" description="Polar residues" evidence="1">
    <location>
        <begin position="284"/>
        <end position="302"/>
    </location>
</feature>
<feature type="region of interest" description="Disordered" evidence="1">
    <location>
        <begin position="139"/>
        <end position="186"/>
    </location>
</feature>
<evidence type="ECO:0000313" key="5">
    <source>
        <dbReference type="Proteomes" id="UP000800094"/>
    </source>
</evidence>
<gene>
    <name evidence="4" type="ORF">BU26DRAFT_524033</name>
</gene>
<protein>
    <recommendedName>
        <fullName evidence="6">Mid2 domain-containing protein</fullName>
    </recommendedName>
</protein>
<dbReference type="EMBL" id="ML987206">
    <property type="protein sequence ID" value="KAF2243060.1"/>
    <property type="molecule type" value="Genomic_DNA"/>
</dbReference>
<accession>A0A6A6I0G3</accession>